<dbReference type="AlphaFoldDB" id="C4IYW0"/>
<accession>C4IYW0</accession>
<name>C4IYW0_MAIZE</name>
<dbReference type="EMBL" id="BT083757">
    <property type="protein sequence ID" value="ACR34110.1"/>
    <property type="molecule type" value="mRNA"/>
</dbReference>
<sequence>MHQCKEKYIYEISENSTVQIYQGSYQPGSIYELQLKKHTMLYHDDIPWAKHTHQC</sequence>
<reference evidence="1" key="2">
    <citation type="submission" date="2012-06" db="EMBL/GenBank/DDBJ databases">
        <authorList>
            <person name="Yu Y."/>
            <person name="Currie J."/>
            <person name="Lomeli R."/>
            <person name="Angelova A."/>
            <person name="Collura K."/>
            <person name="Wissotski M."/>
            <person name="Campos D."/>
            <person name="Kudrna D."/>
            <person name="Golser W."/>
            <person name="Ashely E."/>
            <person name="Descour A."/>
            <person name="Fernandes J."/>
            <person name="Soderlund C."/>
            <person name="Walbot V."/>
        </authorList>
    </citation>
    <scope>NUCLEOTIDE SEQUENCE</scope>
    <source>
        <strain evidence="1">B73</strain>
    </source>
</reference>
<reference evidence="1" key="1">
    <citation type="journal article" date="2009" name="PLoS Genet.">
        <title>Sequencing, mapping, and analysis of 27,455 maize full-length cDNAs.</title>
        <authorList>
            <person name="Soderlund C."/>
            <person name="Descour A."/>
            <person name="Kudrna D."/>
            <person name="Bomhoff M."/>
            <person name="Boyd L."/>
            <person name="Currie J."/>
            <person name="Angelova A."/>
            <person name="Collura K."/>
            <person name="Wissotski M."/>
            <person name="Ashley E."/>
            <person name="Morrow D."/>
            <person name="Fernandes J."/>
            <person name="Walbot V."/>
            <person name="Yu Y."/>
        </authorList>
    </citation>
    <scope>NUCLEOTIDE SEQUENCE</scope>
    <source>
        <strain evidence="1">B73</strain>
    </source>
</reference>
<organism evidence="1">
    <name type="scientific">Zea mays</name>
    <name type="common">Maize</name>
    <dbReference type="NCBI Taxonomy" id="4577"/>
    <lineage>
        <taxon>Eukaryota</taxon>
        <taxon>Viridiplantae</taxon>
        <taxon>Streptophyta</taxon>
        <taxon>Embryophyta</taxon>
        <taxon>Tracheophyta</taxon>
        <taxon>Spermatophyta</taxon>
        <taxon>Magnoliopsida</taxon>
        <taxon>Liliopsida</taxon>
        <taxon>Poales</taxon>
        <taxon>Poaceae</taxon>
        <taxon>PACMAD clade</taxon>
        <taxon>Panicoideae</taxon>
        <taxon>Andropogonodae</taxon>
        <taxon>Andropogoneae</taxon>
        <taxon>Tripsacinae</taxon>
        <taxon>Zea</taxon>
    </lineage>
</organism>
<evidence type="ECO:0000313" key="1">
    <source>
        <dbReference type="EMBL" id="ACR34110.1"/>
    </source>
</evidence>
<proteinExistence type="evidence at transcript level"/>
<protein>
    <submittedName>
        <fullName evidence="1">Uncharacterized protein</fullName>
    </submittedName>
</protein>